<feature type="domain" description="Methyltransferase" evidence="5">
    <location>
        <begin position="63"/>
        <end position="150"/>
    </location>
</feature>
<keyword evidence="7" id="KW-1185">Reference proteome</keyword>
<name>A0A2J8ACH1_9CHLO</name>
<proteinExistence type="inferred from homology"/>
<keyword evidence="2 6" id="KW-0489">Methyltransferase</keyword>
<dbReference type="PANTHER" id="PTHR12176">
    <property type="entry name" value="SAM-DEPENDENT METHYLTRANSFERASE SUPERFAMILY PROTEIN"/>
    <property type="match status" value="1"/>
</dbReference>
<reference evidence="6 7" key="1">
    <citation type="journal article" date="2017" name="Mol. Biol. Evol.">
        <title>The 4-celled Tetrabaena socialis nuclear genome reveals the essential components for genetic control of cell number at the origin of multicellularity in the volvocine lineage.</title>
        <authorList>
            <person name="Featherston J."/>
            <person name="Arakaki Y."/>
            <person name="Hanschen E.R."/>
            <person name="Ferris P.J."/>
            <person name="Michod R.E."/>
            <person name="Olson B.J.S.C."/>
            <person name="Nozaki H."/>
            <person name="Durand P.M."/>
        </authorList>
    </citation>
    <scope>NUCLEOTIDE SEQUENCE [LARGE SCALE GENOMIC DNA]</scope>
    <source>
        <strain evidence="6 7">NIES-571</strain>
    </source>
</reference>
<dbReference type="InterPro" id="IPR029063">
    <property type="entry name" value="SAM-dependent_MTases_sf"/>
</dbReference>
<dbReference type="SUPFAM" id="SSF53335">
    <property type="entry name" value="S-adenosyl-L-methionine-dependent methyltransferases"/>
    <property type="match status" value="1"/>
</dbReference>
<dbReference type="GO" id="GO:0032259">
    <property type="term" value="P:methylation"/>
    <property type="evidence" value="ECO:0007669"/>
    <property type="project" value="UniProtKB-KW"/>
</dbReference>
<dbReference type="PANTHER" id="PTHR12176:SF78">
    <property type="entry name" value="EEF1A LYSINE AND N-TERMINAL METHYLTRANSFERASE"/>
    <property type="match status" value="1"/>
</dbReference>
<gene>
    <name evidence="6" type="ORF">TSOC_003103</name>
</gene>
<comment type="caution">
    <text evidence="6">The sequence shown here is derived from an EMBL/GenBank/DDBJ whole genome shotgun (WGS) entry which is preliminary data.</text>
</comment>
<evidence type="ECO:0000259" key="5">
    <source>
        <dbReference type="Pfam" id="PF13649"/>
    </source>
</evidence>
<dbReference type="Proteomes" id="UP000236333">
    <property type="component" value="Unassembled WGS sequence"/>
</dbReference>
<dbReference type="Pfam" id="PF13649">
    <property type="entry name" value="Methyltransf_25"/>
    <property type="match status" value="1"/>
</dbReference>
<evidence type="ECO:0000256" key="2">
    <source>
        <dbReference type="ARBA" id="ARBA00022603"/>
    </source>
</evidence>
<dbReference type="GO" id="GO:0008168">
    <property type="term" value="F:methyltransferase activity"/>
    <property type="evidence" value="ECO:0007669"/>
    <property type="project" value="UniProtKB-KW"/>
</dbReference>
<dbReference type="InterPro" id="IPR051419">
    <property type="entry name" value="Lys/N-term_MeTrsfase_sf"/>
</dbReference>
<evidence type="ECO:0000256" key="1">
    <source>
        <dbReference type="ARBA" id="ARBA00008361"/>
    </source>
</evidence>
<evidence type="ECO:0000313" key="6">
    <source>
        <dbReference type="EMBL" id="PNH10207.1"/>
    </source>
</evidence>
<sequence>MATGGNDRDRIWSFERRAYWDARYLERMKEDNDDDGRLFDWLCTYEAVRGTIDRHLSGARLAIDIGCGNAEFAAAVCAAHPRLAILGVDYSAALFDLAPRDLLGPRNRTSAAVMDARHMALRPGLCDVVLDKGCLDALCAGWDQLEVLRGWGRAISEREEELALAAVANVARLLAEVERCLAPGGRYICISYEGPAGRQRFFADAARAGLSLSLVETAVEEQTHNYVYVLTRGGQHQ</sequence>
<comment type="similarity">
    <text evidence="1">Belongs to the methyltransferase superfamily.</text>
</comment>
<dbReference type="Gene3D" id="3.40.50.150">
    <property type="entry name" value="Vaccinia Virus protein VP39"/>
    <property type="match status" value="1"/>
</dbReference>
<dbReference type="InterPro" id="IPR041698">
    <property type="entry name" value="Methyltransf_25"/>
</dbReference>
<dbReference type="AlphaFoldDB" id="A0A2J8ACH1"/>
<evidence type="ECO:0000256" key="4">
    <source>
        <dbReference type="ARBA" id="ARBA00023268"/>
    </source>
</evidence>
<keyword evidence="4" id="KW-0511">Multifunctional enzyme</keyword>
<accession>A0A2J8ACH1</accession>
<dbReference type="EMBL" id="PGGS01000063">
    <property type="protein sequence ID" value="PNH10207.1"/>
    <property type="molecule type" value="Genomic_DNA"/>
</dbReference>
<organism evidence="6 7">
    <name type="scientific">Tetrabaena socialis</name>
    <dbReference type="NCBI Taxonomy" id="47790"/>
    <lineage>
        <taxon>Eukaryota</taxon>
        <taxon>Viridiplantae</taxon>
        <taxon>Chlorophyta</taxon>
        <taxon>core chlorophytes</taxon>
        <taxon>Chlorophyceae</taxon>
        <taxon>CS clade</taxon>
        <taxon>Chlamydomonadales</taxon>
        <taxon>Tetrabaenaceae</taxon>
        <taxon>Tetrabaena</taxon>
    </lineage>
</organism>
<dbReference type="OrthoDB" id="411785at2759"/>
<evidence type="ECO:0000256" key="3">
    <source>
        <dbReference type="ARBA" id="ARBA00022679"/>
    </source>
</evidence>
<protein>
    <submittedName>
        <fullName evidence="6">Methyltransferase-like protein 13</fullName>
    </submittedName>
</protein>
<evidence type="ECO:0000313" key="7">
    <source>
        <dbReference type="Proteomes" id="UP000236333"/>
    </source>
</evidence>
<keyword evidence="3 6" id="KW-0808">Transferase</keyword>